<reference evidence="2" key="1">
    <citation type="journal article" date="2020" name="BMC Genomics">
        <title>Correction to: Identification and distribution of gene clusters required for synthesis of sphingolipid metabolism inhibitors in diverse species of the filamentous fungus Fusarium.</title>
        <authorList>
            <person name="Kim H.S."/>
            <person name="Lohmar J.M."/>
            <person name="Busman M."/>
            <person name="Brown D.W."/>
            <person name="Naumann T.A."/>
            <person name="Divon H.H."/>
            <person name="Lysoe E."/>
            <person name="Uhlig S."/>
            <person name="Proctor R.H."/>
        </authorList>
    </citation>
    <scope>NUCLEOTIDE SEQUENCE</scope>
    <source>
        <strain evidence="2">NRRL 20472</strain>
    </source>
</reference>
<reference evidence="2" key="2">
    <citation type="submission" date="2020-05" db="EMBL/GenBank/DDBJ databases">
        <authorList>
            <person name="Kim H.-S."/>
            <person name="Proctor R.H."/>
            <person name="Brown D.W."/>
        </authorList>
    </citation>
    <scope>NUCLEOTIDE SEQUENCE</scope>
    <source>
        <strain evidence="2">NRRL 20472</strain>
    </source>
</reference>
<sequence>MPGTTITHGPEYGQGSHQQQQSLGGYGIATPMMYSVAQPAAQQSGYDAQHFSSWQRAAVYTMTPDVALTYFGSETGHSGGPSTQQLAHSSSGFANGYEQRKAMKYASSSISSVSAEPQAESSDDISVTDDHQHGEGALKKNWVEYQRQLGSIFQEIVDGDLESASGTLLSTTSWLLSQVVELGLNLDDTNLHADRIQLWNDLNHAWLGLGQRQIELMASNQQLSTSQSLVSKAMVKEMGNALIRLCDDIECHGLVDYQYGMWEDRITAVLEYILDLYEASEEDAESDN</sequence>
<dbReference type="EMBL" id="JABEXW010000779">
    <property type="protein sequence ID" value="KAF4955458.1"/>
    <property type="molecule type" value="Genomic_DNA"/>
</dbReference>
<dbReference type="Proteomes" id="UP000622797">
    <property type="component" value="Unassembled WGS sequence"/>
</dbReference>
<evidence type="ECO:0000313" key="2">
    <source>
        <dbReference type="EMBL" id="KAF4955458.1"/>
    </source>
</evidence>
<dbReference type="AlphaFoldDB" id="A0A8H4WYG2"/>
<accession>A0A8H4WYG2</accession>
<dbReference type="OrthoDB" id="5552418at2759"/>
<feature type="region of interest" description="Disordered" evidence="1">
    <location>
        <begin position="113"/>
        <end position="133"/>
    </location>
</feature>
<keyword evidence="3" id="KW-1185">Reference proteome</keyword>
<gene>
    <name evidence="2" type="ORF">FSARC_11845</name>
</gene>
<name>A0A8H4WYG2_9HYPO</name>
<organism evidence="2 3">
    <name type="scientific">Fusarium sarcochroum</name>
    <dbReference type="NCBI Taxonomy" id="1208366"/>
    <lineage>
        <taxon>Eukaryota</taxon>
        <taxon>Fungi</taxon>
        <taxon>Dikarya</taxon>
        <taxon>Ascomycota</taxon>
        <taxon>Pezizomycotina</taxon>
        <taxon>Sordariomycetes</taxon>
        <taxon>Hypocreomycetidae</taxon>
        <taxon>Hypocreales</taxon>
        <taxon>Nectriaceae</taxon>
        <taxon>Fusarium</taxon>
        <taxon>Fusarium lateritium species complex</taxon>
    </lineage>
</organism>
<proteinExistence type="predicted"/>
<feature type="compositionally biased region" description="Low complexity" evidence="1">
    <location>
        <begin position="13"/>
        <end position="23"/>
    </location>
</feature>
<protein>
    <submittedName>
        <fullName evidence="2">Uncharacterized protein</fullName>
    </submittedName>
</protein>
<comment type="caution">
    <text evidence="2">The sequence shown here is derived from an EMBL/GenBank/DDBJ whole genome shotgun (WGS) entry which is preliminary data.</text>
</comment>
<evidence type="ECO:0000256" key="1">
    <source>
        <dbReference type="SAM" id="MobiDB-lite"/>
    </source>
</evidence>
<feature type="region of interest" description="Disordered" evidence="1">
    <location>
        <begin position="1"/>
        <end position="23"/>
    </location>
</feature>
<evidence type="ECO:0000313" key="3">
    <source>
        <dbReference type="Proteomes" id="UP000622797"/>
    </source>
</evidence>